<protein>
    <recommendedName>
        <fullName evidence="4">Reverse transcriptase domain-containing protein</fullName>
    </recommendedName>
</protein>
<evidence type="ECO:0000313" key="3">
    <source>
        <dbReference type="RefSeq" id="XP_072815030.1"/>
    </source>
</evidence>
<proteinExistence type="predicted"/>
<sequence>MHQVPSGYMPRSGVLNGEKLESFSLESGTRQGCPLSLLPFNIVLEVLDTAIRQERDIKGIQIGKEERLPQPVKYNEKHCAPLYLQVGRTSAQSKSPSERAVSLCLIAQRTLDPAVSLPRNGAKRAGTKHQGKEEAGKCPSRQDELLLPWGFDDGTHCQQEPFQRRALADGSSCGEPVPGAVPRVAAGKPLCEQKQKLPKISDIFITPL</sequence>
<organism evidence="2 3">
    <name type="scientific">Vicugna pacos</name>
    <name type="common">Alpaca</name>
    <name type="synonym">Lama pacos</name>
    <dbReference type="NCBI Taxonomy" id="30538"/>
    <lineage>
        <taxon>Eukaryota</taxon>
        <taxon>Metazoa</taxon>
        <taxon>Chordata</taxon>
        <taxon>Craniata</taxon>
        <taxon>Vertebrata</taxon>
        <taxon>Euteleostomi</taxon>
        <taxon>Mammalia</taxon>
        <taxon>Eutheria</taxon>
        <taxon>Laurasiatheria</taxon>
        <taxon>Artiodactyla</taxon>
        <taxon>Tylopoda</taxon>
        <taxon>Camelidae</taxon>
        <taxon>Vicugna</taxon>
    </lineage>
</organism>
<name>A0ABM5D2A5_VICPA</name>
<accession>A0ABM5D2A5</accession>
<feature type="region of interest" description="Disordered" evidence="1">
    <location>
        <begin position="116"/>
        <end position="140"/>
    </location>
</feature>
<feature type="compositionally biased region" description="Basic and acidic residues" evidence="1">
    <location>
        <begin position="130"/>
        <end position="140"/>
    </location>
</feature>
<reference evidence="3" key="1">
    <citation type="submission" date="2025-08" db="UniProtKB">
        <authorList>
            <consortium name="RefSeq"/>
        </authorList>
    </citation>
    <scope>IDENTIFICATION</scope>
</reference>
<evidence type="ECO:0008006" key="4">
    <source>
        <dbReference type="Google" id="ProtNLM"/>
    </source>
</evidence>
<keyword evidence="2" id="KW-1185">Reference proteome</keyword>
<dbReference type="RefSeq" id="XP_072815030.1">
    <property type="nucleotide sequence ID" value="XM_072958929.1"/>
</dbReference>
<gene>
    <name evidence="3" type="primary">LOC140695739</name>
</gene>
<evidence type="ECO:0000313" key="2">
    <source>
        <dbReference type="Proteomes" id="UP001652581"/>
    </source>
</evidence>
<dbReference type="GeneID" id="140695739"/>
<dbReference type="Proteomes" id="UP001652581">
    <property type="component" value="Chromosome 3"/>
</dbReference>
<evidence type="ECO:0000256" key="1">
    <source>
        <dbReference type="SAM" id="MobiDB-lite"/>
    </source>
</evidence>